<dbReference type="InterPro" id="IPR024770">
    <property type="entry name" value="TcdA/TcdB_cat"/>
</dbReference>
<dbReference type="Gene3D" id="3.90.550.20">
    <property type="match status" value="2"/>
</dbReference>
<dbReference type="AlphaFoldDB" id="A0AAN1PM65"/>
<organism evidence="2 3">
    <name type="scientific">Vibrio vulnificus</name>
    <dbReference type="NCBI Taxonomy" id="672"/>
    <lineage>
        <taxon>Bacteria</taxon>
        <taxon>Pseudomonadati</taxon>
        <taxon>Pseudomonadota</taxon>
        <taxon>Gammaproteobacteria</taxon>
        <taxon>Vibrionales</taxon>
        <taxon>Vibrionaceae</taxon>
        <taxon>Vibrio</taxon>
    </lineage>
</organism>
<dbReference type="EMBL" id="CP019290">
    <property type="protein sequence ID" value="AXX58821.1"/>
    <property type="molecule type" value="Genomic_DNA"/>
</dbReference>
<evidence type="ECO:0000313" key="2">
    <source>
        <dbReference type="EMBL" id="AXX58821.1"/>
    </source>
</evidence>
<dbReference type="GO" id="GO:0016757">
    <property type="term" value="F:glycosyltransferase activity"/>
    <property type="evidence" value="ECO:0007669"/>
    <property type="project" value="InterPro"/>
</dbReference>
<dbReference type="InterPro" id="IPR029044">
    <property type="entry name" value="Nucleotide-diphossugar_trans"/>
</dbReference>
<reference evidence="2 3" key="1">
    <citation type="submission" date="2017-01" db="EMBL/GenBank/DDBJ databases">
        <title>Complete Genome Sequence of Vibrio vulnificus FORC_053.</title>
        <authorList>
            <consortium name="Food-borne Pathogen Omics Research Center"/>
            <person name="Chung H.Y."/>
            <person name="Na E.J."/>
            <person name="Song J.S."/>
            <person name="Kim H."/>
            <person name="Lee J.-H."/>
            <person name="Ryu S."/>
            <person name="Choi S.H."/>
        </authorList>
    </citation>
    <scope>NUCLEOTIDE SEQUENCE [LARGE SCALE GENOMIC DNA]</scope>
    <source>
        <strain evidence="2 3">FORC_053</strain>
    </source>
</reference>
<protein>
    <submittedName>
        <fullName evidence="2">Toxin A</fullName>
    </submittedName>
</protein>
<dbReference type="Pfam" id="PF12919">
    <property type="entry name" value="TcdA_TcdB"/>
    <property type="match status" value="2"/>
</dbReference>
<sequence length="451" mass="53548">MNNNDILEKNISKIKDFDFDELDYNLFQKKFCHEIESHKTCADKLLHFIWIGIPDDKALLYLNVWAHHYPNYKINLWIDSKYLYANKYKEKLKNKCKNTKILNLLKKQDLLYSYYKKSKFEKKSFDILINNFLEKGFLTKINKEDDIKKIIEKFHFLNVIDIRDHDDVISKELEGYYEKEIVLRANFAAASDISRICILKKFGGVYLDVDTLPCLDYVFKSSRIYSDCSFYRNEYIDIYKSQLYLNKYNKDLNLNVDIDKFVMDIDLITNITSVKDKIENYLKLIRYDIYNHNIDKFNSQPFMLYKNLLMIGASKVKLNTFYNNILVSEKGGRLVSIILREITKRYRHIESNGYDRWESIKSYNTVYKNGNLERLIGYRLDGLANIPNTTVILTGPCMILEVYLKITYHVLKLNEKIDPRKVASLYQLDQHGITCKNVVTFTLENSKSTWM</sequence>
<feature type="domain" description="GT44" evidence="1">
    <location>
        <begin position="157"/>
        <end position="352"/>
    </location>
</feature>
<gene>
    <name evidence="2" type="ORF">FORC53_0482</name>
</gene>
<dbReference type="RefSeq" id="WP_118893287.1">
    <property type="nucleotide sequence ID" value="NZ_CP019290.1"/>
</dbReference>
<dbReference type="SUPFAM" id="SSF53448">
    <property type="entry name" value="Nucleotide-diphospho-sugar transferases"/>
    <property type="match status" value="1"/>
</dbReference>
<evidence type="ECO:0000259" key="1">
    <source>
        <dbReference type="Pfam" id="PF12919"/>
    </source>
</evidence>
<evidence type="ECO:0000313" key="3">
    <source>
        <dbReference type="Proteomes" id="UP000263418"/>
    </source>
</evidence>
<proteinExistence type="predicted"/>
<accession>A0AAN1PM65</accession>
<dbReference type="Proteomes" id="UP000263418">
    <property type="component" value="Chromosome 1"/>
</dbReference>
<name>A0AAN1PM65_VIBVL</name>
<feature type="domain" description="GT44" evidence="1">
    <location>
        <begin position="44"/>
        <end position="150"/>
    </location>
</feature>